<dbReference type="Ensembl" id="ENSGMOT00000066656.1">
    <property type="protein sequence ID" value="ENSGMOP00000039147.1"/>
    <property type="gene ID" value="ENSGMOG00000034958.1"/>
</dbReference>
<sequence>MCSTLASVESADLTSALSQLPACPCRLQPKVQKVEPEKVVERLTVAILDQVELYCSTFNANFHTAPPSSRSTAPIQEAGVVNNVLSFSVYSAHRVPITWAARVCFPVQINQLPRESQLTVTLYATALPPPGGTEEKGKQRRSIDALGWVTMPLFNFRQLTVEDRRLLWEKRAFCQEESAALPLVLASAPCWQWSCLPDIYALLRQWACLSHMDALGLLHASFPDQELRRTAVQWMDSISDPELLDFLPQLVQALKYECYLDSALVRFLLRRAIGDVRIAHYLFWLLKDALQDRQFSGRYQHLLAALLCCAGRGLREEFERQCWMVSVLAKVAQRVRDAMASNRQVGLEGLDEMKQFFSVNSSCRMPLNPALLVKAINVQSCSFFNSNAVPLKLSFQNVDPHGDNINVIFKSGDDLRQDMLTLQIIRIMNRIWIQEGLDMRMVIFRCFATGRGRGMVEMIPQAETLRKIQVEHGVTGSFKDRPLADWLQKHNPTDDQYEKAVENFIYSCAGCCVATYILGICDRHNDNIMLKTSGHMFHIDFGKFLGHAQMFGNIKRDRAPFVFTSDMAYVINGGDKPSSRFHDFVDLCCEAYNLIRKHAHLFLNLLGLMLSCGIPELSDLEDLKYVYDALRPHESEADATMYFTRLIESSLGSVATKLNFFIHNLAQMKFASSEERPVLTFAPRVHTLKSDGLIRNLYVCRHIRTYSPSKGYVSRPPPPPPFGSPAAPSGWARSCSYTVLRSDRCL</sequence>
<dbReference type="InterPro" id="IPR000403">
    <property type="entry name" value="PI3/4_kinase_cat_dom"/>
</dbReference>
<dbReference type="GO" id="GO:0048015">
    <property type="term" value="P:phosphatidylinositol-mediated signaling"/>
    <property type="evidence" value="ECO:0007669"/>
    <property type="project" value="TreeGrafter"/>
</dbReference>
<dbReference type="GO" id="GO:0016477">
    <property type="term" value="P:cell migration"/>
    <property type="evidence" value="ECO:0007669"/>
    <property type="project" value="TreeGrafter"/>
</dbReference>
<evidence type="ECO:0000256" key="1">
    <source>
        <dbReference type="ARBA" id="ARBA00006209"/>
    </source>
</evidence>
<gene>
    <name evidence="8" type="primary">PIK3C2B</name>
    <name evidence="8" type="synonym">pik3c2b</name>
</gene>
<organism evidence="8 9">
    <name type="scientific">Gadus morhua</name>
    <name type="common">Atlantic cod</name>
    <dbReference type="NCBI Taxonomy" id="8049"/>
    <lineage>
        <taxon>Eukaryota</taxon>
        <taxon>Metazoa</taxon>
        <taxon>Chordata</taxon>
        <taxon>Craniata</taxon>
        <taxon>Vertebrata</taxon>
        <taxon>Euteleostomi</taxon>
        <taxon>Actinopterygii</taxon>
        <taxon>Neopterygii</taxon>
        <taxon>Teleostei</taxon>
        <taxon>Neoteleostei</taxon>
        <taxon>Acanthomorphata</taxon>
        <taxon>Zeiogadaria</taxon>
        <taxon>Gadariae</taxon>
        <taxon>Gadiformes</taxon>
        <taxon>Gadoidei</taxon>
        <taxon>Gadidae</taxon>
        <taxon>Gadus</taxon>
    </lineage>
</organism>
<dbReference type="Gene3D" id="1.10.1070.11">
    <property type="entry name" value="Phosphatidylinositol 3-/4-kinase, catalytic domain"/>
    <property type="match status" value="1"/>
</dbReference>
<evidence type="ECO:0000313" key="8">
    <source>
        <dbReference type="Ensembl" id="ENSGMOP00000039147.1"/>
    </source>
</evidence>
<dbReference type="Gene3D" id="1.25.40.70">
    <property type="entry name" value="Phosphatidylinositol 3-kinase, accessory domain (PIK)"/>
    <property type="match status" value="1"/>
</dbReference>
<dbReference type="InterPro" id="IPR042236">
    <property type="entry name" value="PI3K_accessory_sf"/>
</dbReference>
<evidence type="ECO:0000259" key="6">
    <source>
        <dbReference type="PROSITE" id="PS51545"/>
    </source>
</evidence>
<dbReference type="PROSITE" id="PS51545">
    <property type="entry name" value="PIK_HELICAL"/>
    <property type="match status" value="1"/>
</dbReference>
<reference evidence="8" key="2">
    <citation type="submission" date="2025-09" db="UniProtKB">
        <authorList>
            <consortium name="Ensembl"/>
        </authorList>
    </citation>
    <scope>IDENTIFICATION</scope>
</reference>
<name>A0A8C5AZU5_GADMO</name>
<dbReference type="GO" id="GO:0005524">
    <property type="term" value="F:ATP binding"/>
    <property type="evidence" value="ECO:0007669"/>
    <property type="project" value="UniProtKB-UniRule"/>
</dbReference>
<dbReference type="GO" id="GO:0016303">
    <property type="term" value="F:1-phosphatidylinositol-3-kinase activity"/>
    <property type="evidence" value="ECO:0007669"/>
    <property type="project" value="UniProtKB-UniRule"/>
</dbReference>
<dbReference type="GeneTree" id="ENSGT00940000158263"/>
<dbReference type="SUPFAM" id="SSF56112">
    <property type="entry name" value="Protein kinase-like (PK-like)"/>
    <property type="match status" value="1"/>
</dbReference>
<dbReference type="InterPro" id="IPR036940">
    <property type="entry name" value="PI3/4_kinase_cat_sf"/>
</dbReference>
<dbReference type="InterPro" id="IPR015433">
    <property type="entry name" value="PI3/4_kinase"/>
</dbReference>
<dbReference type="Proteomes" id="UP000694546">
    <property type="component" value="Chromosome 13"/>
</dbReference>
<dbReference type="SMART" id="SM00146">
    <property type="entry name" value="PI3Kc"/>
    <property type="match status" value="1"/>
</dbReference>
<dbReference type="SMART" id="SM00145">
    <property type="entry name" value="PI3Ka"/>
    <property type="match status" value="1"/>
</dbReference>
<reference evidence="8" key="1">
    <citation type="submission" date="2025-08" db="UniProtKB">
        <authorList>
            <consortium name="Ensembl"/>
        </authorList>
    </citation>
    <scope>IDENTIFICATION</scope>
</reference>
<dbReference type="PANTHER" id="PTHR10048:SF30">
    <property type="entry name" value="PHOSPHATIDYLINOSITOL 4-PHOSPHATE 3-KINASE C2 DOMAIN-CONTAINING SUBUNIT BETA"/>
    <property type="match status" value="1"/>
</dbReference>
<dbReference type="AlphaFoldDB" id="A0A8C5AZU5"/>
<feature type="domain" description="C2 PI3K-type" evidence="7">
    <location>
        <begin position="39"/>
        <end position="205"/>
    </location>
</feature>
<dbReference type="SUPFAM" id="SSF49562">
    <property type="entry name" value="C2 domain (Calcium/lipid-binding domain, CaLB)"/>
    <property type="match status" value="1"/>
</dbReference>
<dbReference type="PANTHER" id="PTHR10048">
    <property type="entry name" value="PHOSPHATIDYLINOSITOL KINASE"/>
    <property type="match status" value="1"/>
</dbReference>
<dbReference type="InterPro" id="IPR016024">
    <property type="entry name" value="ARM-type_fold"/>
</dbReference>
<proteinExistence type="inferred from homology"/>
<evidence type="ECO:0000256" key="4">
    <source>
        <dbReference type="SAM" id="MobiDB-lite"/>
    </source>
</evidence>
<evidence type="ECO:0000256" key="3">
    <source>
        <dbReference type="ARBA" id="ARBA00022777"/>
    </source>
</evidence>
<keyword evidence="2" id="KW-0808">Transferase</keyword>
<dbReference type="PROSITE" id="PS00916">
    <property type="entry name" value="PI3_4_KINASE_2"/>
    <property type="match status" value="1"/>
</dbReference>
<dbReference type="InterPro" id="IPR035892">
    <property type="entry name" value="C2_domain_sf"/>
</dbReference>
<evidence type="ECO:0000313" key="9">
    <source>
        <dbReference type="Proteomes" id="UP000694546"/>
    </source>
</evidence>
<evidence type="ECO:0000259" key="7">
    <source>
        <dbReference type="PROSITE" id="PS51547"/>
    </source>
</evidence>
<feature type="region of interest" description="Disordered" evidence="4">
    <location>
        <begin position="711"/>
        <end position="730"/>
    </location>
</feature>
<dbReference type="SUPFAM" id="SSF48371">
    <property type="entry name" value="ARM repeat"/>
    <property type="match status" value="1"/>
</dbReference>
<dbReference type="PROSITE" id="PS51547">
    <property type="entry name" value="C2_PI3K"/>
    <property type="match status" value="1"/>
</dbReference>
<keyword evidence="3" id="KW-0418">Kinase</keyword>
<dbReference type="InterPro" id="IPR011009">
    <property type="entry name" value="Kinase-like_dom_sf"/>
</dbReference>
<feature type="domain" description="PI3K/PI4K catalytic" evidence="5">
    <location>
        <begin position="377"/>
        <end position="655"/>
    </location>
</feature>
<feature type="domain" description="PIK helical" evidence="6">
    <location>
        <begin position="133"/>
        <end position="309"/>
    </location>
</feature>
<dbReference type="PROSITE" id="PS50290">
    <property type="entry name" value="PI3_4_KINASE_3"/>
    <property type="match status" value="1"/>
</dbReference>
<accession>A0A8C5AZU5</accession>
<dbReference type="Pfam" id="PF00613">
    <property type="entry name" value="PI3Ka"/>
    <property type="match status" value="1"/>
</dbReference>
<protein>
    <submittedName>
        <fullName evidence="8">Phosphatidylinositol-4-phosphate 3-kinase catalytic subunit type 2 beta</fullName>
    </submittedName>
</protein>
<dbReference type="InterPro" id="IPR001263">
    <property type="entry name" value="PI3K_accessory_dom"/>
</dbReference>
<comment type="similarity">
    <text evidence="1">Belongs to the PI3/PI4-kinase family. Type III PI4K subfamily.</text>
</comment>
<evidence type="ECO:0000256" key="2">
    <source>
        <dbReference type="ARBA" id="ARBA00022679"/>
    </source>
</evidence>
<dbReference type="InterPro" id="IPR018936">
    <property type="entry name" value="PI3/4_kinase_CS"/>
</dbReference>
<dbReference type="Pfam" id="PF00454">
    <property type="entry name" value="PI3_PI4_kinase"/>
    <property type="match status" value="1"/>
</dbReference>
<dbReference type="PROSITE" id="PS00915">
    <property type="entry name" value="PI3_4_KINASE_1"/>
    <property type="match status" value="1"/>
</dbReference>
<evidence type="ECO:0000259" key="5">
    <source>
        <dbReference type="PROSITE" id="PS50290"/>
    </source>
</evidence>
<dbReference type="GO" id="GO:0005737">
    <property type="term" value="C:cytoplasm"/>
    <property type="evidence" value="ECO:0007669"/>
    <property type="project" value="TreeGrafter"/>
</dbReference>
<dbReference type="GO" id="GO:0043491">
    <property type="term" value="P:phosphatidylinositol 3-kinase/protein kinase B signal transduction"/>
    <property type="evidence" value="ECO:0007669"/>
    <property type="project" value="TreeGrafter"/>
</dbReference>
<dbReference type="GO" id="GO:0005942">
    <property type="term" value="C:phosphatidylinositol 3-kinase complex"/>
    <property type="evidence" value="ECO:0007669"/>
    <property type="project" value="TreeGrafter"/>
</dbReference>
<dbReference type="InterPro" id="IPR002420">
    <property type="entry name" value="PI3K-type_C2_dom"/>
</dbReference>
<dbReference type="GO" id="GO:0005886">
    <property type="term" value="C:plasma membrane"/>
    <property type="evidence" value="ECO:0007669"/>
    <property type="project" value="TreeGrafter"/>
</dbReference>
<dbReference type="GO" id="GO:0035005">
    <property type="term" value="F:1-phosphatidylinositol-4-phosphate 3-kinase activity"/>
    <property type="evidence" value="ECO:0007669"/>
    <property type="project" value="UniProtKB-EC"/>
</dbReference>
<keyword evidence="9" id="KW-1185">Reference proteome</keyword>
<dbReference type="Gene3D" id="3.30.1010.10">
    <property type="entry name" value="Phosphatidylinositol 3-kinase Catalytic Subunit, Chain A, domain 4"/>
    <property type="match status" value="1"/>
</dbReference>